<evidence type="ECO:0000313" key="3">
    <source>
        <dbReference type="Proteomes" id="UP001518872"/>
    </source>
</evidence>
<feature type="region of interest" description="Disordered" evidence="1">
    <location>
        <begin position="302"/>
        <end position="327"/>
    </location>
</feature>
<dbReference type="RefSeq" id="WP_204925175.1">
    <property type="nucleotide sequence ID" value="NZ_JAFEUC010000005.1"/>
</dbReference>
<evidence type="ECO:0000256" key="1">
    <source>
        <dbReference type="SAM" id="MobiDB-lite"/>
    </source>
</evidence>
<evidence type="ECO:0000313" key="2">
    <source>
        <dbReference type="EMBL" id="MBM7077199.1"/>
    </source>
</evidence>
<reference evidence="2 3" key="1">
    <citation type="submission" date="2021-02" db="EMBL/GenBank/DDBJ databases">
        <authorList>
            <person name="Ra J.-S."/>
        </authorList>
    </citation>
    <scope>NUCLEOTIDE SEQUENCE [LARGE SCALE GENOMIC DNA]</scope>
    <source>
        <strain evidence="2 3">MMS20-R1-14</strain>
    </source>
</reference>
<sequence length="327" mass="34967">MTFVADDDHHISIEERVALEQLARTPAGTSAFALRARIVLACATGDTTAEVAQRLGVCRETVRKWRNRFAVHRLAGLADEPRRGAPRTIGADLVHRVVVATLDLPPPTGDRWTTRALAAATGVSQTTVSRIWREYGLGADRVRAWRLVTDSRFVAAVRGVVGVHLAGRESTLVLSVGHPDATGVAAPAAATAPPTLHSVAGSGPAGGASGPTRRLIPFLAEVEAAVPDGTLHVLRADCPGAEARAVARWLARRRRFRHQVIPPCAPWPVLADRWLTAPGVRDHPGTAELRLLVRRCVGGPHQAGRMWRTDPHRTEGGDGKSAPPCLP</sequence>
<accession>A0ABS2IT35</accession>
<keyword evidence="3" id="KW-1185">Reference proteome</keyword>
<name>A0ABS2IT35_9ACTN</name>
<feature type="compositionally biased region" description="Basic and acidic residues" evidence="1">
    <location>
        <begin position="307"/>
        <end position="318"/>
    </location>
</feature>
<dbReference type="SUPFAM" id="SSF46689">
    <property type="entry name" value="Homeodomain-like"/>
    <property type="match status" value="1"/>
</dbReference>
<proteinExistence type="predicted"/>
<dbReference type="EMBL" id="JAFEUC010000005">
    <property type="protein sequence ID" value="MBM7077199.1"/>
    <property type="molecule type" value="Genomic_DNA"/>
</dbReference>
<dbReference type="Pfam" id="PF13565">
    <property type="entry name" value="HTH_32"/>
    <property type="match status" value="1"/>
</dbReference>
<dbReference type="Proteomes" id="UP001518872">
    <property type="component" value="Unassembled WGS sequence"/>
</dbReference>
<organism evidence="2 3">
    <name type="scientific">Micromonospora humida</name>
    <dbReference type="NCBI Taxonomy" id="2809018"/>
    <lineage>
        <taxon>Bacteria</taxon>
        <taxon>Bacillati</taxon>
        <taxon>Actinomycetota</taxon>
        <taxon>Actinomycetes</taxon>
        <taxon>Micromonosporales</taxon>
        <taxon>Micromonosporaceae</taxon>
        <taxon>Micromonospora</taxon>
    </lineage>
</organism>
<comment type="caution">
    <text evidence="2">The sequence shown here is derived from an EMBL/GenBank/DDBJ whole genome shotgun (WGS) entry which is preliminary data.</text>
</comment>
<protein>
    <submittedName>
        <fullName evidence="2">Helix-turn-helix domain containing protein</fullName>
    </submittedName>
</protein>
<gene>
    <name evidence="2" type="ORF">JQX11_12695</name>
</gene>
<dbReference type="InterPro" id="IPR009057">
    <property type="entry name" value="Homeodomain-like_sf"/>
</dbReference>